<dbReference type="KEGG" id="tad:TRIADDRAFT_63332"/>
<dbReference type="CDD" id="cd19590">
    <property type="entry name" value="serpin_thermopin-like"/>
    <property type="match status" value="1"/>
</dbReference>
<dbReference type="InterPro" id="IPR036186">
    <property type="entry name" value="Serpin_sf"/>
</dbReference>
<dbReference type="PANTHER" id="PTHR11461">
    <property type="entry name" value="SERINE PROTEASE INHIBITOR, SERPIN"/>
    <property type="match status" value="1"/>
</dbReference>
<dbReference type="eggNOG" id="KOG2392">
    <property type="taxonomic scope" value="Eukaryota"/>
</dbReference>
<dbReference type="GeneID" id="6755508"/>
<dbReference type="MEROPS" id="I04.073"/>
<feature type="domain" description="Serpin" evidence="3">
    <location>
        <begin position="1"/>
        <end position="349"/>
    </location>
</feature>
<dbReference type="InterPro" id="IPR042185">
    <property type="entry name" value="Serpin_sf_2"/>
</dbReference>
<comment type="similarity">
    <text evidence="1 2">Belongs to the serpin family.</text>
</comment>
<dbReference type="EMBL" id="DS985247">
    <property type="protein sequence ID" value="EDV23068.1"/>
    <property type="molecule type" value="Genomic_DNA"/>
</dbReference>
<dbReference type="Gene3D" id="2.30.39.10">
    <property type="entry name" value="Alpha-1-antitrypsin, domain 1"/>
    <property type="match status" value="1"/>
</dbReference>
<dbReference type="OMA" id="LCKHINS"/>
<evidence type="ECO:0000259" key="3">
    <source>
        <dbReference type="SMART" id="SM00093"/>
    </source>
</evidence>
<dbReference type="GO" id="GO:0004867">
    <property type="term" value="F:serine-type endopeptidase inhibitor activity"/>
    <property type="evidence" value="ECO:0007669"/>
    <property type="project" value="InterPro"/>
</dbReference>
<reference evidence="4 5" key="1">
    <citation type="journal article" date="2008" name="Nature">
        <title>The Trichoplax genome and the nature of placozoans.</title>
        <authorList>
            <person name="Srivastava M."/>
            <person name="Begovic E."/>
            <person name="Chapman J."/>
            <person name="Putnam N.H."/>
            <person name="Hellsten U."/>
            <person name="Kawashima T."/>
            <person name="Kuo A."/>
            <person name="Mitros T."/>
            <person name="Salamov A."/>
            <person name="Carpenter M.L."/>
            <person name="Signorovitch A.Y."/>
            <person name="Moreno M.A."/>
            <person name="Kamm K."/>
            <person name="Grimwood J."/>
            <person name="Schmutz J."/>
            <person name="Shapiro H."/>
            <person name="Grigoriev I.V."/>
            <person name="Buss L.W."/>
            <person name="Schierwater B."/>
            <person name="Dellaporta S.L."/>
            <person name="Rokhsar D.S."/>
        </authorList>
    </citation>
    <scope>NUCLEOTIDE SEQUENCE [LARGE SCALE GENOMIC DNA]</scope>
    <source>
        <strain evidence="4 5">Grell-BS-1999</strain>
    </source>
</reference>
<evidence type="ECO:0000313" key="5">
    <source>
        <dbReference type="Proteomes" id="UP000009022"/>
    </source>
</evidence>
<organism evidence="4 5">
    <name type="scientific">Trichoplax adhaerens</name>
    <name type="common">Trichoplax reptans</name>
    <dbReference type="NCBI Taxonomy" id="10228"/>
    <lineage>
        <taxon>Eukaryota</taxon>
        <taxon>Metazoa</taxon>
        <taxon>Placozoa</taxon>
        <taxon>Uniplacotomia</taxon>
        <taxon>Trichoplacea</taxon>
        <taxon>Trichoplacidae</taxon>
        <taxon>Trichoplax</taxon>
    </lineage>
</organism>
<dbReference type="SMART" id="SM00093">
    <property type="entry name" value="SERPIN"/>
    <property type="match status" value="1"/>
</dbReference>
<evidence type="ECO:0000313" key="4">
    <source>
        <dbReference type="EMBL" id="EDV23068.1"/>
    </source>
</evidence>
<dbReference type="Pfam" id="PF00079">
    <property type="entry name" value="Serpin"/>
    <property type="match status" value="1"/>
</dbReference>
<evidence type="ECO:0000256" key="1">
    <source>
        <dbReference type="ARBA" id="ARBA00009500"/>
    </source>
</evidence>
<dbReference type="AlphaFoldDB" id="B3S279"/>
<dbReference type="InterPro" id="IPR042178">
    <property type="entry name" value="Serpin_sf_1"/>
</dbReference>
<protein>
    <recommendedName>
        <fullName evidence="3">Serpin domain-containing protein</fullName>
    </recommendedName>
</protein>
<dbReference type="SUPFAM" id="SSF56574">
    <property type="entry name" value="Serpins"/>
    <property type="match status" value="1"/>
</dbReference>
<dbReference type="PANTHER" id="PTHR11461:SF211">
    <property type="entry name" value="GH10112P-RELATED"/>
    <property type="match status" value="1"/>
</dbReference>
<keyword evidence="5" id="KW-1185">Reference proteome</keyword>
<dbReference type="HOGENOM" id="CLU_023330_0_1_1"/>
<gene>
    <name evidence="4" type="ORF">TRIADDRAFT_63332</name>
</gene>
<dbReference type="OrthoDB" id="671595at2759"/>
<dbReference type="Gene3D" id="3.30.497.10">
    <property type="entry name" value="Antithrombin, subunit I, domain 2"/>
    <property type="match status" value="1"/>
</dbReference>
<dbReference type="InterPro" id="IPR000215">
    <property type="entry name" value="Serpin_fam"/>
</dbReference>
<name>B3S279_TRIAD</name>
<dbReference type="STRING" id="10228.B3S279"/>
<dbReference type="InterPro" id="IPR023796">
    <property type="entry name" value="Serpin_dom"/>
</dbReference>
<dbReference type="Proteomes" id="UP000009022">
    <property type="component" value="Unassembled WGS sequence"/>
</dbReference>
<accession>B3S279</accession>
<dbReference type="PROSITE" id="PS00284">
    <property type="entry name" value="SERPIN"/>
    <property type="match status" value="1"/>
</dbReference>
<dbReference type="InParanoid" id="B3S279"/>
<sequence>MPPKQDVTLSPLSIFTCLAMTYGGAQGKTAKEMQSVLHIESDNIHQALQIILRAIIGSDNQSGHTFKAANRLFFSTNYSLLPQYLDLTKTFYNAQPQSVNFSHAAEAAGIINTWVENQTAKKIKDLIPASGINPLTRLILVNALYFKGNWSDKFDKNLTQKMDFKIDNSNKVQVHMMSKTKKLNYMADMDIGFQMVELPYAHDSLSMFVILPRDIDGINSLCKHINSANLQQWIVNLSLPRFKMTYQTALSDLLRNLGMIDAFDNKNADFSKMCSDNDLYITEIFHKVFIEVNERGTEAAAATGAVARYKTRSKRPPLIKVMTVDHPFVFMMYHKSSGSTLFLGKMYNPAINPSVR</sequence>
<dbReference type="FunCoup" id="B3S279">
    <property type="interactions" value="1108"/>
</dbReference>
<dbReference type="GO" id="GO:0005615">
    <property type="term" value="C:extracellular space"/>
    <property type="evidence" value="ECO:0000318"/>
    <property type="project" value="GO_Central"/>
</dbReference>
<proteinExistence type="inferred from homology"/>
<evidence type="ECO:0000256" key="2">
    <source>
        <dbReference type="RuleBase" id="RU000411"/>
    </source>
</evidence>
<dbReference type="CTD" id="6755508"/>
<dbReference type="RefSeq" id="XP_002113978.1">
    <property type="nucleotide sequence ID" value="XM_002113942.1"/>
</dbReference>
<dbReference type="InterPro" id="IPR023795">
    <property type="entry name" value="Serpin_CS"/>
</dbReference>
<dbReference type="PhylomeDB" id="B3S279"/>